<proteinExistence type="predicted"/>
<comment type="caution">
    <text evidence="3">The sequence shown here is derived from an EMBL/GenBank/DDBJ whole genome shotgun (WGS) entry which is preliminary data.</text>
</comment>
<dbReference type="Proteomes" id="UP000640509">
    <property type="component" value="Unassembled WGS sequence"/>
</dbReference>
<protein>
    <recommendedName>
        <fullName evidence="5">VPLPA-CTERM sorting domain-containing protein</fullName>
    </recommendedName>
</protein>
<feature type="chain" id="PRO_5045275885" description="VPLPA-CTERM sorting domain-containing protein" evidence="2">
    <location>
        <begin position="21"/>
        <end position="199"/>
    </location>
</feature>
<evidence type="ECO:0000256" key="1">
    <source>
        <dbReference type="SAM" id="Phobius"/>
    </source>
</evidence>
<dbReference type="InterPro" id="IPR022472">
    <property type="entry name" value="VPLPA-CTERM"/>
</dbReference>
<feature type="signal peptide" evidence="2">
    <location>
        <begin position="1"/>
        <end position="20"/>
    </location>
</feature>
<keyword evidence="4" id="KW-1185">Reference proteome</keyword>
<gene>
    <name evidence="3" type="ORF">GCM10011402_01420</name>
</gene>
<feature type="transmembrane region" description="Helical" evidence="1">
    <location>
        <begin position="174"/>
        <end position="193"/>
    </location>
</feature>
<keyword evidence="2" id="KW-0732">Signal</keyword>
<evidence type="ECO:0000313" key="4">
    <source>
        <dbReference type="Proteomes" id="UP000640509"/>
    </source>
</evidence>
<dbReference type="NCBIfam" id="TIGR03370">
    <property type="entry name" value="VPLPA-CTERM"/>
    <property type="match status" value="1"/>
</dbReference>
<evidence type="ECO:0008006" key="5">
    <source>
        <dbReference type="Google" id="ProtNLM"/>
    </source>
</evidence>
<accession>A0ABQ1VCI8</accession>
<keyword evidence="1" id="KW-0472">Membrane</keyword>
<name>A0ABQ1VCI8_9RHOB</name>
<organism evidence="3 4">
    <name type="scientific">Paracoccus acridae</name>
    <dbReference type="NCBI Taxonomy" id="1795310"/>
    <lineage>
        <taxon>Bacteria</taxon>
        <taxon>Pseudomonadati</taxon>
        <taxon>Pseudomonadota</taxon>
        <taxon>Alphaproteobacteria</taxon>
        <taxon>Rhodobacterales</taxon>
        <taxon>Paracoccaceae</taxon>
        <taxon>Paracoccus</taxon>
    </lineage>
</organism>
<keyword evidence="1" id="KW-1133">Transmembrane helix</keyword>
<evidence type="ECO:0000313" key="3">
    <source>
        <dbReference type="EMBL" id="GGF53081.1"/>
    </source>
</evidence>
<dbReference type="EMBL" id="BMIV01000001">
    <property type="protein sequence ID" value="GGF53081.1"/>
    <property type="molecule type" value="Genomic_DNA"/>
</dbReference>
<sequence>MRVFRLAAALAVTMAGAAGAATLHEGTGADAFSGDWKNPTVVAAGIDTISGSWNGQNDYDMLSFTSLKKGAQTVTLSFSPMKPIGDTDWSFSAGGSLYYKTSAPQYSAWEGTQFGSVNIQHWNRTKDFTYSLNLGDDFGGVLYLSLYGTHGSLNYNISVPGNALSLPEPQPAPVPLPAGAALLPGGLAALAVLRRRKKR</sequence>
<keyword evidence="1" id="KW-0812">Transmembrane</keyword>
<evidence type="ECO:0000256" key="2">
    <source>
        <dbReference type="SAM" id="SignalP"/>
    </source>
</evidence>
<reference evidence="4" key="1">
    <citation type="journal article" date="2019" name="Int. J. Syst. Evol. Microbiol.">
        <title>The Global Catalogue of Microorganisms (GCM) 10K type strain sequencing project: providing services to taxonomists for standard genome sequencing and annotation.</title>
        <authorList>
            <consortium name="The Broad Institute Genomics Platform"/>
            <consortium name="The Broad Institute Genome Sequencing Center for Infectious Disease"/>
            <person name="Wu L."/>
            <person name="Ma J."/>
        </authorList>
    </citation>
    <scope>NUCLEOTIDE SEQUENCE [LARGE SCALE GENOMIC DNA]</scope>
    <source>
        <strain evidence="4">CGMCC 1.15419</strain>
    </source>
</reference>
<dbReference type="RefSeq" id="WP_188713620.1">
    <property type="nucleotide sequence ID" value="NZ_BMIV01000001.1"/>
</dbReference>